<gene>
    <name evidence="1" type="ORF">SEVIR_8G134200v2</name>
</gene>
<evidence type="ECO:0000313" key="1">
    <source>
        <dbReference type="EMBL" id="TKW00776.1"/>
    </source>
</evidence>
<protein>
    <submittedName>
        <fullName evidence="1">Uncharacterized protein</fullName>
    </submittedName>
</protein>
<name>A0A4V6D314_SETVI</name>
<proteinExistence type="predicted"/>
<keyword evidence="2" id="KW-1185">Reference proteome</keyword>
<dbReference type="Proteomes" id="UP000298652">
    <property type="component" value="Chromosome 8"/>
</dbReference>
<dbReference type="AlphaFoldDB" id="A0A4V6D314"/>
<evidence type="ECO:0000313" key="2">
    <source>
        <dbReference type="Proteomes" id="UP000298652"/>
    </source>
</evidence>
<organism evidence="1 2">
    <name type="scientific">Setaria viridis</name>
    <name type="common">Green bristlegrass</name>
    <name type="synonym">Setaria italica subsp. viridis</name>
    <dbReference type="NCBI Taxonomy" id="4556"/>
    <lineage>
        <taxon>Eukaryota</taxon>
        <taxon>Viridiplantae</taxon>
        <taxon>Streptophyta</taxon>
        <taxon>Embryophyta</taxon>
        <taxon>Tracheophyta</taxon>
        <taxon>Spermatophyta</taxon>
        <taxon>Magnoliopsida</taxon>
        <taxon>Liliopsida</taxon>
        <taxon>Poales</taxon>
        <taxon>Poaceae</taxon>
        <taxon>PACMAD clade</taxon>
        <taxon>Panicoideae</taxon>
        <taxon>Panicodae</taxon>
        <taxon>Paniceae</taxon>
        <taxon>Cenchrinae</taxon>
        <taxon>Setaria</taxon>
    </lineage>
</organism>
<dbReference type="Gramene" id="TKW00776">
    <property type="protein sequence ID" value="TKW00776"/>
    <property type="gene ID" value="SEVIR_8G134200v2"/>
</dbReference>
<reference evidence="1" key="1">
    <citation type="submission" date="2019-03" db="EMBL/GenBank/DDBJ databases">
        <title>WGS assembly of Setaria viridis.</title>
        <authorList>
            <person name="Huang P."/>
            <person name="Jenkins J."/>
            <person name="Grimwood J."/>
            <person name="Barry K."/>
            <person name="Healey A."/>
            <person name="Mamidi S."/>
            <person name="Sreedasyam A."/>
            <person name="Shu S."/>
            <person name="Feldman M."/>
            <person name="Wu J."/>
            <person name="Yu Y."/>
            <person name="Chen C."/>
            <person name="Johnson J."/>
            <person name="Rokhsar D."/>
            <person name="Baxter I."/>
            <person name="Schmutz J."/>
            <person name="Brutnell T."/>
            <person name="Kellogg E."/>
        </authorList>
    </citation>
    <scope>NUCLEOTIDE SEQUENCE [LARGE SCALE GENOMIC DNA]</scope>
</reference>
<sequence length="66" mass="7558">MGDLLFAASLGHFWGFFVLSFRRIPRTFSGFSSCARGRTDKTVRRPARRTLDAGPTRLERRVEVRA</sequence>
<accession>A0A4V6D314</accession>
<dbReference type="EMBL" id="CM016559">
    <property type="protein sequence ID" value="TKW00776.1"/>
    <property type="molecule type" value="Genomic_DNA"/>
</dbReference>